<name>A0A0G4GKY3_VITBC</name>
<gene>
    <name evidence="3" type="ORF">Vbra_18172</name>
</gene>
<sequence length="667" mass="74284">MKQPGMDSVLDGAVMRVEQEAGSLVSEIGRRRDGMLSRRSRLEEVVARACPDFREQGERSDVDVLRLNVGGQPYDVERWILTCVDESPLCRLFSGRWEHRLLKDGEDDRYFLDLDPGMFRFVIEKIIQVDLGYASLPLPPGARMRQHHHQTATSSHRPSSVPPRPPTVLSPRPHKPQDVLACGEDKSVVEFYLGLFGLDSWLTANSPATPQPIHIDHRAPHASYSAYGVTAPTSGIVVPEGGQSSGGVGRRVTQDQPWSNFLDSLNELEKELEGRERRWVDEVQTVTPFLAKPPKGLMPTGHEQLETLDDGEDDKVMSVMVMPLGVRVSTALSTLTNIGENSAIYNRFCKWSGPLRDVVPSHFQKVVDFCRRQRLTAHRTGTEVAPPRVRPEEWRAFREVLGMYGLEEMATDGGGLSSTIEVKVSDSCSLLHDGFHLTCIGHWLTHPRKPVNDTEGMKAVSVSLKLLYNPSDRGWSRDSFIERCADRGPTLIVFRSGDHLYGGYAEQPWSDPRGHETSSLCPNSFVFSLDGIRSTPFRVYPAEDGRGQSPGLMELFLDHNTYVHFRPEGSDKSFLKIDFGSREYACKSSLDSSDVSLPFSWPLGHTHSLCPVHWEEIWCRAEEAVVYGVSIEYAKTDECDDGRSAAPTEPVADEAAVAATETAAADE</sequence>
<evidence type="ECO:0000259" key="2">
    <source>
        <dbReference type="Pfam" id="PF07534"/>
    </source>
</evidence>
<feature type="compositionally biased region" description="Low complexity" evidence="1">
    <location>
        <begin position="645"/>
        <end position="667"/>
    </location>
</feature>
<dbReference type="SUPFAM" id="SSF54695">
    <property type="entry name" value="POZ domain"/>
    <property type="match status" value="1"/>
</dbReference>
<evidence type="ECO:0000313" key="3">
    <source>
        <dbReference type="EMBL" id="CEM30657.1"/>
    </source>
</evidence>
<feature type="region of interest" description="Disordered" evidence="1">
    <location>
        <begin position="639"/>
        <end position="667"/>
    </location>
</feature>
<keyword evidence="4" id="KW-1185">Reference proteome</keyword>
<dbReference type="InterPro" id="IPR006571">
    <property type="entry name" value="TLDc_dom"/>
</dbReference>
<proteinExistence type="predicted"/>
<dbReference type="Proteomes" id="UP000041254">
    <property type="component" value="Unassembled WGS sequence"/>
</dbReference>
<dbReference type="PhylomeDB" id="A0A0G4GKY3"/>
<dbReference type="InParanoid" id="A0A0G4GKY3"/>
<dbReference type="Gene3D" id="3.30.710.10">
    <property type="entry name" value="Potassium Channel Kv1.1, Chain A"/>
    <property type="match status" value="1"/>
</dbReference>
<feature type="domain" description="TLDc" evidence="2">
    <location>
        <begin position="463"/>
        <end position="544"/>
    </location>
</feature>
<protein>
    <recommendedName>
        <fullName evidence="2">TLDc domain-containing protein</fullName>
    </recommendedName>
</protein>
<dbReference type="OrthoDB" id="25620at2759"/>
<dbReference type="AlphaFoldDB" id="A0A0G4GKY3"/>
<dbReference type="InterPro" id="IPR011333">
    <property type="entry name" value="SKP1/BTB/POZ_sf"/>
</dbReference>
<dbReference type="EMBL" id="CDMY01000700">
    <property type="protein sequence ID" value="CEM30657.1"/>
    <property type="molecule type" value="Genomic_DNA"/>
</dbReference>
<accession>A0A0G4GKY3</accession>
<feature type="region of interest" description="Disordered" evidence="1">
    <location>
        <begin position="140"/>
        <end position="177"/>
    </location>
</feature>
<evidence type="ECO:0000313" key="4">
    <source>
        <dbReference type="Proteomes" id="UP000041254"/>
    </source>
</evidence>
<dbReference type="VEuPathDB" id="CryptoDB:Vbra_18172"/>
<evidence type="ECO:0000256" key="1">
    <source>
        <dbReference type="SAM" id="MobiDB-lite"/>
    </source>
</evidence>
<organism evidence="3 4">
    <name type="scientific">Vitrella brassicaformis (strain CCMP3155)</name>
    <dbReference type="NCBI Taxonomy" id="1169540"/>
    <lineage>
        <taxon>Eukaryota</taxon>
        <taxon>Sar</taxon>
        <taxon>Alveolata</taxon>
        <taxon>Colpodellida</taxon>
        <taxon>Vitrellaceae</taxon>
        <taxon>Vitrella</taxon>
    </lineage>
</organism>
<dbReference type="Pfam" id="PF07534">
    <property type="entry name" value="TLD"/>
    <property type="match status" value="1"/>
</dbReference>
<reference evidence="3 4" key="1">
    <citation type="submission" date="2014-11" db="EMBL/GenBank/DDBJ databases">
        <authorList>
            <person name="Zhu J."/>
            <person name="Qi W."/>
            <person name="Song R."/>
        </authorList>
    </citation>
    <scope>NUCLEOTIDE SEQUENCE [LARGE SCALE GENOMIC DNA]</scope>
</reference>